<evidence type="ECO:0000313" key="15">
    <source>
        <dbReference type="Proteomes" id="UP001597199"/>
    </source>
</evidence>
<evidence type="ECO:0000259" key="12">
    <source>
        <dbReference type="PROSITE" id="PS50109"/>
    </source>
</evidence>
<sequence length="462" mass="51612">MSKRGNSSAARITHAYNRLLVILMLLVSFSTITVVGIHLIKNKHDDSVELMKTLKASFDQDEPDWQYWHENTPVNTHHTFARIQVKQGKKTVQRYYTRNTRRFLDNTWSTWPLISNVQYQGNQGVYYHTQAVEQEGQLEVVYDTWLSLNGMIEIFKMILLMSTGITLLGLLVGSWATRVLARRLNQPLVTLTSAAKVISNAPSPDGQEALPVPQGPEEVRELTVEFNRLLHSLKQQVVRDNQFVSDASHELRTPLTAIRGHVALLQRHGKAHPELFADSLAVIDDESQKMQQLIESLLALSRMENAQMSVAAYDLVAQVKRVVSRYQQQTPQTLKVIVPDRMMVQANAEAIEHTLLALLSNARKYAPANSVVTIQITKGGQRALLSVADLGPGIPDAEKAKIFDRFYRVDESRSKAIKGTGLGLAIAKQLTTLSGGELSVVDNVPQGSRFMVHLPLAVSENL</sequence>
<dbReference type="Gene3D" id="1.10.287.130">
    <property type="match status" value="1"/>
</dbReference>
<dbReference type="SMART" id="SM00388">
    <property type="entry name" value="HisKA"/>
    <property type="match status" value="1"/>
</dbReference>
<evidence type="ECO:0000256" key="3">
    <source>
        <dbReference type="ARBA" id="ARBA00012438"/>
    </source>
</evidence>
<comment type="subcellular location">
    <subcellularLocation>
        <location evidence="2">Membrane</location>
    </subcellularLocation>
</comment>
<dbReference type="InterPro" id="IPR036097">
    <property type="entry name" value="HisK_dim/P_sf"/>
</dbReference>
<comment type="catalytic activity">
    <reaction evidence="1">
        <text>ATP + protein L-histidine = ADP + protein N-phospho-L-histidine.</text>
        <dbReference type="EC" id="2.7.13.3"/>
    </reaction>
</comment>
<feature type="domain" description="HAMP" evidence="13">
    <location>
        <begin position="182"/>
        <end position="238"/>
    </location>
</feature>
<dbReference type="Gene3D" id="6.10.340.10">
    <property type="match status" value="1"/>
</dbReference>
<dbReference type="Gene3D" id="3.30.565.10">
    <property type="entry name" value="Histidine kinase-like ATPase, C-terminal domain"/>
    <property type="match status" value="1"/>
</dbReference>
<evidence type="ECO:0000256" key="10">
    <source>
        <dbReference type="ARBA" id="ARBA00023136"/>
    </source>
</evidence>
<dbReference type="InterPro" id="IPR003660">
    <property type="entry name" value="HAMP_dom"/>
</dbReference>
<evidence type="ECO:0000313" key="14">
    <source>
        <dbReference type="EMBL" id="MFD1398935.1"/>
    </source>
</evidence>
<keyword evidence="15" id="KW-1185">Reference proteome</keyword>
<accession>A0ABW4BGL1</accession>
<dbReference type="InterPro" id="IPR050428">
    <property type="entry name" value="TCS_sensor_his_kinase"/>
</dbReference>
<keyword evidence="4" id="KW-0597">Phosphoprotein</keyword>
<evidence type="ECO:0000256" key="1">
    <source>
        <dbReference type="ARBA" id="ARBA00000085"/>
    </source>
</evidence>
<protein>
    <recommendedName>
        <fullName evidence="3">histidine kinase</fullName>
        <ecNumber evidence="3">2.7.13.3</ecNumber>
    </recommendedName>
</protein>
<keyword evidence="10 11" id="KW-0472">Membrane</keyword>
<dbReference type="PANTHER" id="PTHR45436">
    <property type="entry name" value="SENSOR HISTIDINE KINASE YKOH"/>
    <property type="match status" value="1"/>
</dbReference>
<gene>
    <name evidence="14" type="ORF">ACFQ41_06400</name>
</gene>
<keyword evidence="6 11" id="KW-0812">Transmembrane</keyword>
<dbReference type="InterPro" id="IPR005467">
    <property type="entry name" value="His_kinase_dom"/>
</dbReference>
<name>A0ABW4BGL1_9LACO</name>
<proteinExistence type="predicted"/>
<dbReference type="SUPFAM" id="SSF47384">
    <property type="entry name" value="Homodimeric domain of signal transducing histidine kinase"/>
    <property type="match status" value="1"/>
</dbReference>
<dbReference type="Proteomes" id="UP001597199">
    <property type="component" value="Unassembled WGS sequence"/>
</dbReference>
<dbReference type="SMART" id="SM00387">
    <property type="entry name" value="HATPase_c"/>
    <property type="match status" value="1"/>
</dbReference>
<keyword evidence="8 11" id="KW-1133">Transmembrane helix</keyword>
<evidence type="ECO:0000256" key="5">
    <source>
        <dbReference type="ARBA" id="ARBA00022679"/>
    </source>
</evidence>
<comment type="caution">
    <text evidence="14">The sequence shown here is derived from an EMBL/GenBank/DDBJ whole genome shotgun (WGS) entry which is preliminary data.</text>
</comment>
<dbReference type="SMART" id="SM00304">
    <property type="entry name" value="HAMP"/>
    <property type="match status" value="1"/>
</dbReference>
<dbReference type="PROSITE" id="PS50109">
    <property type="entry name" value="HIS_KIN"/>
    <property type="match status" value="1"/>
</dbReference>
<evidence type="ECO:0000256" key="6">
    <source>
        <dbReference type="ARBA" id="ARBA00022692"/>
    </source>
</evidence>
<dbReference type="SUPFAM" id="SSF55874">
    <property type="entry name" value="ATPase domain of HSP90 chaperone/DNA topoisomerase II/histidine kinase"/>
    <property type="match status" value="1"/>
</dbReference>
<feature type="domain" description="Histidine kinase" evidence="12">
    <location>
        <begin position="246"/>
        <end position="458"/>
    </location>
</feature>
<reference evidence="15" key="1">
    <citation type="journal article" date="2019" name="Int. J. Syst. Evol. Microbiol.">
        <title>The Global Catalogue of Microorganisms (GCM) 10K type strain sequencing project: providing services to taxonomists for standard genome sequencing and annotation.</title>
        <authorList>
            <consortium name="The Broad Institute Genomics Platform"/>
            <consortium name="The Broad Institute Genome Sequencing Center for Infectious Disease"/>
            <person name="Wu L."/>
            <person name="Ma J."/>
        </authorList>
    </citation>
    <scope>NUCLEOTIDE SEQUENCE [LARGE SCALE GENOMIC DNA]</scope>
    <source>
        <strain evidence="15">CCM 9110</strain>
    </source>
</reference>
<dbReference type="Pfam" id="PF00672">
    <property type="entry name" value="HAMP"/>
    <property type="match status" value="1"/>
</dbReference>
<organism evidence="14 15">
    <name type="scientific">Lacticaseibacillus suilingensis</name>
    <dbReference type="NCBI Taxonomy" id="2799577"/>
    <lineage>
        <taxon>Bacteria</taxon>
        <taxon>Bacillati</taxon>
        <taxon>Bacillota</taxon>
        <taxon>Bacilli</taxon>
        <taxon>Lactobacillales</taxon>
        <taxon>Lactobacillaceae</taxon>
        <taxon>Lacticaseibacillus</taxon>
    </lineage>
</organism>
<dbReference type="CDD" id="cd00075">
    <property type="entry name" value="HATPase"/>
    <property type="match status" value="1"/>
</dbReference>
<dbReference type="InterPro" id="IPR004358">
    <property type="entry name" value="Sig_transdc_His_kin-like_C"/>
</dbReference>
<evidence type="ECO:0000256" key="11">
    <source>
        <dbReference type="SAM" id="Phobius"/>
    </source>
</evidence>
<dbReference type="InterPro" id="IPR003661">
    <property type="entry name" value="HisK_dim/P_dom"/>
</dbReference>
<keyword evidence="9" id="KW-0902">Two-component regulatory system</keyword>
<evidence type="ECO:0000256" key="2">
    <source>
        <dbReference type="ARBA" id="ARBA00004370"/>
    </source>
</evidence>
<feature type="transmembrane region" description="Helical" evidence="11">
    <location>
        <begin position="154"/>
        <end position="176"/>
    </location>
</feature>
<evidence type="ECO:0000256" key="4">
    <source>
        <dbReference type="ARBA" id="ARBA00022553"/>
    </source>
</evidence>
<dbReference type="InterPro" id="IPR003594">
    <property type="entry name" value="HATPase_dom"/>
</dbReference>
<keyword evidence="7 14" id="KW-0418">Kinase</keyword>
<dbReference type="Pfam" id="PF00512">
    <property type="entry name" value="HisKA"/>
    <property type="match status" value="1"/>
</dbReference>
<evidence type="ECO:0000259" key="13">
    <source>
        <dbReference type="PROSITE" id="PS50885"/>
    </source>
</evidence>
<dbReference type="GO" id="GO:0016301">
    <property type="term" value="F:kinase activity"/>
    <property type="evidence" value="ECO:0007669"/>
    <property type="project" value="UniProtKB-KW"/>
</dbReference>
<dbReference type="EMBL" id="JBHTOA010000025">
    <property type="protein sequence ID" value="MFD1398935.1"/>
    <property type="molecule type" value="Genomic_DNA"/>
</dbReference>
<keyword evidence="5" id="KW-0808">Transferase</keyword>
<evidence type="ECO:0000256" key="9">
    <source>
        <dbReference type="ARBA" id="ARBA00023012"/>
    </source>
</evidence>
<dbReference type="CDD" id="cd00082">
    <property type="entry name" value="HisKA"/>
    <property type="match status" value="1"/>
</dbReference>
<feature type="transmembrane region" description="Helical" evidence="11">
    <location>
        <begin position="20"/>
        <end position="40"/>
    </location>
</feature>
<evidence type="ECO:0000256" key="8">
    <source>
        <dbReference type="ARBA" id="ARBA00022989"/>
    </source>
</evidence>
<dbReference type="PRINTS" id="PR00344">
    <property type="entry name" value="BCTRLSENSOR"/>
</dbReference>
<dbReference type="PANTHER" id="PTHR45436:SF5">
    <property type="entry name" value="SENSOR HISTIDINE KINASE TRCS"/>
    <property type="match status" value="1"/>
</dbReference>
<dbReference type="Pfam" id="PF02518">
    <property type="entry name" value="HATPase_c"/>
    <property type="match status" value="1"/>
</dbReference>
<dbReference type="EC" id="2.7.13.3" evidence="3"/>
<dbReference type="RefSeq" id="WP_204118463.1">
    <property type="nucleotide sequence ID" value="NZ_BOLV01000005.1"/>
</dbReference>
<dbReference type="PROSITE" id="PS50885">
    <property type="entry name" value="HAMP"/>
    <property type="match status" value="1"/>
</dbReference>
<evidence type="ECO:0000256" key="7">
    <source>
        <dbReference type="ARBA" id="ARBA00022777"/>
    </source>
</evidence>
<dbReference type="InterPro" id="IPR036890">
    <property type="entry name" value="HATPase_C_sf"/>
</dbReference>